<evidence type="ECO:0000256" key="1">
    <source>
        <dbReference type="PROSITE-ProRule" id="PRU00169"/>
    </source>
</evidence>
<name>A0A0C1FUV3_9SPHI</name>
<organism evidence="3 4">
    <name type="scientific">Pedobacter kyungheensis</name>
    <dbReference type="NCBI Taxonomy" id="1069985"/>
    <lineage>
        <taxon>Bacteria</taxon>
        <taxon>Pseudomonadati</taxon>
        <taxon>Bacteroidota</taxon>
        <taxon>Sphingobacteriia</taxon>
        <taxon>Sphingobacteriales</taxon>
        <taxon>Sphingobacteriaceae</taxon>
        <taxon>Pedobacter</taxon>
    </lineage>
</organism>
<dbReference type="Gene3D" id="1.20.120.160">
    <property type="entry name" value="HPT domain"/>
    <property type="match status" value="1"/>
</dbReference>
<reference evidence="3 4" key="1">
    <citation type="submission" date="2014-10" db="EMBL/GenBank/DDBJ databases">
        <title>Pedobacter Kyungheensis.</title>
        <authorList>
            <person name="Anderson B.M."/>
            <person name="Newman J.D."/>
        </authorList>
    </citation>
    <scope>NUCLEOTIDE SEQUENCE [LARGE SCALE GENOMIC DNA]</scope>
    <source>
        <strain evidence="3 4">KACC 16221</strain>
    </source>
</reference>
<dbReference type="OrthoDB" id="750055at2"/>
<evidence type="ECO:0000259" key="2">
    <source>
        <dbReference type="PROSITE" id="PS50110"/>
    </source>
</evidence>
<evidence type="ECO:0000313" key="3">
    <source>
        <dbReference type="EMBL" id="KIA91629.1"/>
    </source>
</evidence>
<comment type="caution">
    <text evidence="3">The sequence shown here is derived from an EMBL/GenBank/DDBJ whole genome shotgun (WGS) entry which is preliminary data.</text>
</comment>
<protein>
    <recommendedName>
        <fullName evidence="2">Response regulatory domain-containing protein</fullName>
    </recommendedName>
</protein>
<dbReference type="SUPFAM" id="SSF52172">
    <property type="entry name" value="CheY-like"/>
    <property type="match status" value="1"/>
</dbReference>
<dbReference type="Gene3D" id="3.40.50.2300">
    <property type="match status" value="1"/>
</dbReference>
<dbReference type="AlphaFoldDB" id="A0A0C1FUV3"/>
<dbReference type="Proteomes" id="UP000031246">
    <property type="component" value="Unassembled WGS sequence"/>
</dbReference>
<dbReference type="SUPFAM" id="SSF47226">
    <property type="entry name" value="Histidine-containing phosphotransfer domain, HPT domain"/>
    <property type="match status" value="1"/>
</dbReference>
<dbReference type="Pfam" id="PF00072">
    <property type="entry name" value="Response_reg"/>
    <property type="match status" value="1"/>
</dbReference>
<keyword evidence="4" id="KW-1185">Reference proteome</keyword>
<dbReference type="InterPro" id="IPR001789">
    <property type="entry name" value="Sig_transdc_resp-reg_receiver"/>
</dbReference>
<dbReference type="PROSITE" id="PS50110">
    <property type="entry name" value="RESPONSE_REGULATORY"/>
    <property type="match status" value="1"/>
</dbReference>
<sequence>MSSATTKASNPGADVLVLQLQNAEQQQLLACLKENDVSFEVVQSETEAFQILEQTAFKLIIVDLAILENSEFSLVNKIHAQVSLNIPVVAIIPHDSEALQSHCFEAGVTGCFTKPISKIEVMGILTQFLQAETFQRQTAENESGYETIDLTYLKEVSMGDVDYEREMTTKFIEIISTDLEALDFYLAANRYNELKGVAHKMLSTIYVMGLGSKMSTHLHAIEFDHLSKAQLVQQVQLVATICKKAKEEAQAFLTS</sequence>
<gene>
    <name evidence="3" type="ORF">OC25_19850</name>
</gene>
<keyword evidence="1" id="KW-0597">Phosphoprotein</keyword>
<accession>A0A0C1FUV3</accession>
<dbReference type="CDD" id="cd00156">
    <property type="entry name" value="REC"/>
    <property type="match status" value="1"/>
</dbReference>
<dbReference type="InterPro" id="IPR011006">
    <property type="entry name" value="CheY-like_superfamily"/>
</dbReference>
<feature type="modified residue" description="4-aspartylphosphate" evidence="1">
    <location>
        <position position="63"/>
    </location>
</feature>
<dbReference type="RefSeq" id="WP_039479763.1">
    <property type="nucleotide sequence ID" value="NZ_JSYN01000027.1"/>
</dbReference>
<dbReference type="EMBL" id="JSYN01000027">
    <property type="protein sequence ID" value="KIA91629.1"/>
    <property type="molecule type" value="Genomic_DNA"/>
</dbReference>
<feature type="domain" description="Response regulatory" evidence="2">
    <location>
        <begin position="14"/>
        <end position="129"/>
    </location>
</feature>
<dbReference type="GO" id="GO:0000160">
    <property type="term" value="P:phosphorelay signal transduction system"/>
    <property type="evidence" value="ECO:0007669"/>
    <property type="project" value="InterPro"/>
</dbReference>
<proteinExistence type="predicted"/>
<evidence type="ECO:0000313" key="4">
    <source>
        <dbReference type="Proteomes" id="UP000031246"/>
    </source>
</evidence>
<dbReference type="InterPro" id="IPR036641">
    <property type="entry name" value="HPT_dom_sf"/>
</dbReference>